<feature type="chain" id="PRO_5016746775" evidence="6">
    <location>
        <begin position="19"/>
        <end position="157"/>
    </location>
</feature>
<evidence type="ECO:0000256" key="4">
    <source>
        <dbReference type="ARBA" id="ARBA00023139"/>
    </source>
</evidence>
<dbReference type="AlphaFoldDB" id="A0A370GE27"/>
<feature type="compositionally biased region" description="Polar residues" evidence="5">
    <location>
        <begin position="78"/>
        <end position="95"/>
    </location>
</feature>
<evidence type="ECO:0000256" key="2">
    <source>
        <dbReference type="ARBA" id="ARBA00022729"/>
    </source>
</evidence>
<dbReference type="EMBL" id="QQAX01000016">
    <property type="protein sequence ID" value="RDI42055.1"/>
    <property type="molecule type" value="Genomic_DNA"/>
</dbReference>
<feature type="region of interest" description="Disordered" evidence="5">
    <location>
        <begin position="78"/>
        <end position="103"/>
    </location>
</feature>
<protein>
    <submittedName>
        <fullName evidence="9">Surface antigen</fullName>
    </submittedName>
</protein>
<keyword evidence="3" id="KW-0472">Membrane</keyword>
<comment type="subcellular location">
    <subcellularLocation>
        <location evidence="1">Membrane</location>
    </subcellularLocation>
</comment>
<dbReference type="Pfam" id="PF16998">
    <property type="entry name" value="17kDa_Anti_2"/>
    <property type="match status" value="1"/>
</dbReference>
<evidence type="ECO:0000256" key="5">
    <source>
        <dbReference type="SAM" id="MobiDB-lite"/>
    </source>
</evidence>
<proteinExistence type="predicted"/>
<evidence type="ECO:0000313" key="10">
    <source>
        <dbReference type="Proteomes" id="UP000254720"/>
    </source>
</evidence>
<evidence type="ECO:0000256" key="6">
    <source>
        <dbReference type="SAM" id="SignalP"/>
    </source>
</evidence>
<evidence type="ECO:0000256" key="1">
    <source>
        <dbReference type="ARBA" id="ARBA00004370"/>
    </source>
</evidence>
<dbReference type="PROSITE" id="PS51257">
    <property type="entry name" value="PROKAR_LIPOPROTEIN"/>
    <property type="match status" value="1"/>
</dbReference>
<keyword evidence="2 6" id="KW-0732">Signal</keyword>
<gene>
    <name evidence="9" type="ORF">C8D86_1169</name>
</gene>
<dbReference type="PANTHER" id="PTHR35603">
    <property type="match status" value="1"/>
</dbReference>
<dbReference type="PIRSF" id="PIRSF002721">
    <property type="entry name" value="Surface_antigen_Rickettsia"/>
    <property type="match status" value="1"/>
</dbReference>
<keyword evidence="4" id="KW-0449">Lipoprotein</keyword>
<organism evidence="9 10">
    <name type="scientific">Aquicella lusitana</name>
    <dbReference type="NCBI Taxonomy" id="254246"/>
    <lineage>
        <taxon>Bacteria</taxon>
        <taxon>Pseudomonadati</taxon>
        <taxon>Pseudomonadota</taxon>
        <taxon>Gammaproteobacteria</taxon>
        <taxon>Legionellales</taxon>
        <taxon>Coxiellaceae</taxon>
        <taxon>Aquicella</taxon>
    </lineage>
</organism>
<evidence type="ECO:0000259" key="8">
    <source>
        <dbReference type="Pfam" id="PF16998"/>
    </source>
</evidence>
<dbReference type="Pfam" id="PF05433">
    <property type="entry name" value="Rick_17kDa_Anti"/>
    <property type="match status" value="1"/>
</dbReference>
<evidence type="ECO:0000259" key="7">
    <source>
        <dbReference type="Pfam" id="PF05433"/>
    </source>
</evidence>
<evidence type="ECO:0000313" key="9">
    <source>
        <dbReference type="EMBL" id="RDI42055.1"/>
    </source>
</evidence>
<feature type="domain" description="Surface antigen" evidence="8">
    <location>
        <begin position="86"/>
        <end position="154"/>
    </location>
</feature>
<keyword evidence="4" id="KW-0564">Palmitate</keyword>
<reference evidence="9 10" key="1">
    <citation type="submission" date="2018-07" db="EMBL/GenBank/DDBJ databases">
        <title>Genomic Encyclopedia of Type Strains, Phase IV (KMG-IV): sequencing the most valuable type-strain genomes for metagenomic binning, comparative biology and taxonomic classification.</title>
        <authorList>
            <person name="Goeker M."/>
        </authorList>
    </citation>
    <scope>NUCLEOTIDE SEQUENCE [LARGE SCALE GENOMIC DNA]</scope>
    <source>
        <strain evidence="9 10">DSM 16500</strain>
    </source>
</reference>
<feature type="signal peptide" evidence="6">
    <location>
        <begin position="1"/>
        <end position="18"/>
    </location>
</feature>
<accession>A0A370GE27</accession>
<dbReference type="PANTHER" id="PTHR35603:SF2">
    <property type="entry name" value="OUTER MEMBRANE LIPOPROTEIN"/>
    <property type="match status" value="1"/>
</dbReference>
<dbReference type="InterPro" id="IPR051407">
    <property type="entry name" value="Bact_OM_lipoprot/Surf_antigen"/>
</dbReference>
<evidence type="ECO:0000256" key="3">
    <source>
        <dbReference type="ARBA" id="ARBA00023136"/>
    </source>
</evidence>
<dbReference type="InterPro" id="IPR032635">
    <property type="entry name" value="Anti_2"/>
</dbReference>
<dbReference type="Proteomes" id="UP000254720">
    <property type="component" value="Unassembled WGS sequence"/>
</dbReference>
<feature type="domain" description="Glycine zipper 2TM" evidence="7">
    <location>
        <begin position="31"/>
        <end position="72"/>
    </location>
</feature>
<dbReference type="InterPro" id="IPR008816">
    <property type="entry name" value="Gly_zipper_2TM_dom"/>
</dbReference>
<dbReference type="InterPro" id="IPR016364">
    <property type="entry name" value="Surface_antigen_Rickettsia"/>
</dbReference>
<dbReference type="RefSeq" id="WP_170131832.1">
    <property type="nucleotide sequence ID" value="NZ_QQAX01000016.1"/>
</dbReference>
<comment type="caution">
    <text evidence="9">The sequence shown here is derived from an EMBL/GenBank/DDBJ whole genome shotgun (WGS) entry which is preliminary data.</text>
</comment>
<dbReference type="GO" id="GO:0019867">
    <property type="term" value="C:outer membrane"/>
    <property type="evidence" value="ECO:0007669"/>
    <property type="project" value="InterPro"/>
</dbReference>
<sequence length="157" mass="16299">MRSVLTNFFLLILCISMAACSTNTREQNTGIGAVTGAVVGGLAGSAIGSGTGQVVAIGAGAIVGALVGGAIGHSMDSSDNMRATNAMENNPTNKSTHWRNKKSGTRYTVTPVSGRMTVNGNPNCRKYRTSAIIDGKRKTVYGVACRQADGSWQTVRT</sequence>
<keyword evidence="10" id="KW-1185">Reference proteome</keyword>
<name>A0A370GE27_9COXI</name>